<organism evidence="10 11">
    <name type="scientific">Propionispora vibrioides</name>
    <dbReference type="NCBI Taxonomy" id="112903"/>
    <lineage>
        <taxon>Bacteria</taxon>
        <taxon>Bacillati</taxon>
        <taxon>Bacillota</taxon>
        <taxon>Negativicutes</taxon>
        <taxon>Selenomonadales</taxon>
        <taxon>Sporomusaceae</taxon>
        <taxon>Propionispora</taxon>
    </lineage>
</organism>
<dbReference type="InterPro" id="IPR002145">
    <property type="entry name" value="CopG"/>
</dbReference>
<dbReference type="OrthoDB" id="9806294at2"/>
<name>A0A1H8XVP2_9FIRM</name>
<feature type="binding site" evidence="7">
    <location>
        <position position="97"/>
    </location>
    <ligand>
        <name>Ni(2+)</name>
        <dbReference type="ChEBI" id="CHEBI:49786"/>
    </ligand>
</feature>
<accession>A0A1H8XVP2</accession>
<dbReference type="Pfam" id="PF08753">
    <property type="entry name" value="NikR_C"/>
    <property type="match status" value="1"/>
</dbReference>
<evidence type="ECO:0000256" key="4">
    <source>
        <dbReference type="ARBA" id="ARBA00023015"/>
    </source>
</evidence>
<dbReference type="InterPro" id="IPR013321">
    <property type="entry name" value="Arc_rbn_hlx_hlx"/>
</dbReference>
<keyword evidence="11" id="KW-1185">Reference proteome</keyword>
<evidence type="ECO:0000313" key="10">
    <source>
        <dbReference type="EMBL" id="SEP44114.1"/>
    </source>
</evidence>
<keyword evidence="4 7" id="KW-0805">Transcription regulation</keyword>
<dbReference type="SUPFAM" id="SSF55021">
    <property type="entry name" value="ACT-like"/>
    <property type="match status" value="1"/>
</dbReference>
<dbReference type="InterPro" id="IPR022988">
    <property type="entry name" value="Ni_resp_reg_NikR"/>
</dbReference>
<keyword evidence="2 7" id="KW-0533">Nickel</keyword>
<comment type="similarity">
    <text evidence="1 7">Belongs to the transcriptional regulatory CopG/NikR family.</text>
</comment>
<feature type="domain" description="Ribbon-helix-helix protein CopG" evidence="8">
    <location>
        <begin position="7"/>
        <end position="45"/>
    </location>
</feature>
<comment type="function">
    <text evidence="7">Transcriptional regulator.</text>
</comment>
<dbReference type="HAMAP" id="MF_00476">
    <property type="entry name" value="NikR"/>
    <property type="match status" value="1"/>
</dbReference>
<dbReference type="GO" id="GO:0016151">
    <property type="term" value="F:nickel cation binding"/>
    <property type="evidence" value="ECO:0007669"/>
    <property type="project" value="UniProtKB-UniRule"/>
</dbReference>
<dbReference type="CDD" id="cd22231">
    <property type="entry name" value="RHH_NikR_HicB-like"/>
    <property type="match status" value="1"/>
</dbReference>
<reference evidence="10 11" key="1">
    <citation type="submission" date="2016-10" db="EMBL/GenBank/DDBJ databases">
        <authorList>
            <person name="de Groot N.N."/>
        </authorList>
    </citation>
    <scope>NUCLEOTIDE SEQUENCE [LARGE SCALE GENOMIC DNA]</scope>
    <source>
        <strain evidence="10 11">DSM 13305</strain>
    </source>
</reference>
<evidence type="ECO:0000256" key="5">
    <source>
        <dbReference type="ARBA" id="ARBA00023125"/>
    </source>
</evidence>
<dbReference type="Gene3D" id="1.10.1220.10">
    <property type="entry name" value="Met repressor-like"/>
    <property type="match status" value="1"/>
</dbReference>
<feature type="binding site" evidence="7">
    <location>
        <position position="91"/>
    </location>
    <ligand>
        <name>Ni(2+)</name>
        <dbReference type="ChEBI" id="CHEBI:49786"/>
    </ligand>
</feature>
<dbReference type="Pfam" id="PF01402">
    <property type="entry name" value="RHH_1"/>
    <property type="match status" value="1"/>
</dbReference>
<feature type="binding site" evidence="7">
    <location>
        <position position="78"/>
    </location>
    <ligand>
        <name>Ni(2+)</name>
        <dbReference type="ChEBI" id="CHEBI:49786"/>
    </ligand>
</feature>
<evidence type="ECO:0000256" key="7">
    <source>
        <dbReference type="HAMAP-Rule" id="MF_00476"/>
    </source>
</evidence>
<dbReference type="PANTHER" id="PTHR34719">
    <property type="entry name" value="NICKEL-RESPONSIVE REGULATOR"/>
    <property type="match status" value="1"/>
</dbReference>
<dbReference type="InterPro" id="IPR050192">
    <property type="entry name" value="CopG/NikR_regulator"/>
</dbReference>
<dbReference type="Gene3D" id="3.30.70.1150">
    <property type="entry name" value="ACT-like. Chain A, domain 2"/>
    <property type="match status" value="1"/>
</dbReference>
<dbReference type="GO" id="GO:0010045">
    <property type="term" value="P:response to nickel cation"/>
    <property type="evidence" value="ECO:0007669"/>
    <property type="project" value="InterPro"/>
</dbReference>
<dbReference type="InterPro" id="IPR027271">
    <property type="entry name" value="Acetolactate_synth/TF_NikR_C"/>
</dbReference>
<dbReference type="InterPro" id="IPR010985">
    <property type="entry name" value="Ribbon_hlx_hlx"/>
</dbReference>
<dbReference type="Proteomes" id="UP000198847">
    <property type="component" value="Unassembled WGS sequence"/>
</dbReference>
<evidence type="ECO:0000256" key="2">
    <source>
        <dbReference type="ARBA" id="ARBA00022596"/>
    </source>
</evidence>
<evidence type="ECO:0000259" key="9">
    <source>
        <dbReference type="Pfam" id="PF08753"/>
    </source>
</evidence>
<evidence type="ECO:0000256" key="3">
    <source>
        <dbReference type="ARBA" id="ARBA00022723"/>
    </source>
</evidence>
<dbReference type="InterPro" id="IPR045865">
    <property type="entry name" value="ACT-like_dom_sf"/>
</dbReference>
<dbReference type="InterPro" id="IPR014864">
    <property type="entry name" value="TF_NikR_Ni-bd_C"/>
</dbReference>
<evidence type="ECO:0000259" key="8">
    <source>
        <dbReference type="Pfam" id="PF01402"/>
    </source>
</evidence>
<dbReference type="AlphaFoldDB" id="A0A1H8XVP2"/>
<dbReference type="PANTHER" id="PTHR34719:SF2">
    <property type="entry name" value="NICKEL-RESPONSIVE REGULATOR"/>
    <property type="match status" value="1"/>
</dbReference>
<dbReference type="EMBL" id="FODY01000031">
    <property type="protein sequence ID" value="SEP44114.1"/>
    <property type="molecule type" value="Genomic_DNA"/>
</dbReference>
<feature type="domain" description="Transcription factor NikR nickel binding C-terminal" evidence="9">
    <location>
        <begin position="58"/>
        <end position="131"/>
    </location>
</feature>
<dbReference type="GO" id="GO:0003677">
    <property type="term" value="F:DNA binding"/>
    <property type="evidence" value="ECO:0007669"/>
    <property type="project" value="UniProtKB-KW"/>
</dbReference>
<dbReference type="NCBIfam" id="NF002815">
    <property type="entry name" value="PRK02967.1"/>
    <property type="match status" value="1"/>
</dbReference>
<proteinExistence type="inferred from homology"/>
<dbReference type="RefSeq" id="WP_091751304.1">
    <property type="nucleotide sequence ID" value="NZ_FODY01000031.1"/>
</dbReference>
<comment type="cofactor">
    <cofactor evidence="7">
        <name>Ni(2+)</name>
        <dbReference type="ChEBI" id="CHEBI:49786"/>
    </cofactor>
    <text evidence="7">Binds 1 nickel ion per subunit.</text>
</comment>
<evidence type="ECO:0000313" key="11">
    <source>
        <dbReference type="Proteomes" id="UP000198847"/>
    </source>
</evidence>
<evidence type="ECO:0000256" key="1">
    <source>
        <dbReference type="ARBA" id="ARBA00008478"/>
    </source>
</evidence>
<keyword evidence="6 7" id="KW-0804">Transcription</keyword>
<dbReference type="STRING" id="112903.SAMN04490178_13143"/>
<keyword evidence="3 7" id="KW-0479">Metal-binding</keyword>
<keyword evidence="5 7" id="KW-0238">DNA-binding</keyword>
<sequence>MEDNELVRFGVSMNRDLVEQFDKLIAHQGYNNRSEALRDLVRKALIDPNQLRLDEQVAGTIVLVYHHHLSDGLTELQHRFHHEIVSTMHIHLNAQQCLEIIVVRGVLKRLKELQQSIQVLKQVVYAELSVTHLEPEEPHSHE</sequence>
<gene>
    <name evidence="10" type="ORF">SAMN04490178_13143</name>
</gene>
<dbReference type="SUPFAM" id="SSF47598">
    <property type="entry name" value="Ribbon-helix-helix"/>
    <property type="match status" value="1"/>
</dbReference>
<dbReference type="GO" id="GO:0003700">
    <property type="term" value="F:DNA-binding transcription factor activity"/>
    <property type="evidence" value="ECO:0007669"/>
    <property type="project" value="UniProtKB-UniRule"/>
</dbReference>
<protein>
    <recommendedName>
        <fullName evidence="7">Putative nickel-responsive regulator</fullName>
    </recommendedName>
</protein>
<evidence type="ECO:0000256" key="6">
    <source>
        <dbReference type="ARBA" id="ARBA00023163"/>
    </source>
</evidence>
<feature type="binding site" evidence="7">
    <location>
        <position position="89"/>
    </location>
    <ligand>
        <name>Ni(2+)</name>
        <dbReference type="ChEBI" id="CHEBI:49786"/>
    </ligand>
</feature>
<dbReference type="NCBIfam" id="NF003381">
    <property type="entry name" value="PRK04460.1"/>
    <property type="match status" value="1"/>
</dbReference>